<feature type="compositionally biased region" description="Low complexity" evidence="1">
    <location>
        <begin position="157"/>
        <end position="169"/>
    </location>
</feature>
<evidence type="ECO:0000256" key="1">
    <source>
        <dbReference type="SAM" id="MobiDB-lite"/>
    </source>
</evidence>
<organism evidence="2">
    <name type="scientific">freshwater metagenome</name>
    <dbReference type="NCBI Taxonomy" id="449393"/>
    <lineage>
        <taxon>unclassified sequences</taxon>
        <taxon>metagenomes</taxon>
        <taxon>ecological metagenomes</taxon>
    </lineage>
</organism>
<accession>A0A6J6AL40</accession>
<reference evidence="2" key="1">
    <citation type="submission" date="2020-05" db="EMBL/GenBank/DDBJ databases">
        <authorList>
            <person name="Chiriac C."/>
            <person name="Salcher M."/>
            <person name="Ghai R."/>
            <person name="Kavagutti S V."/>
        </authorList>
    </citation>
    <scope>NUCLEOTIDE SEQUENCE</scope>
</reference>
<gene>
    <name evidence="2" type="ORF">UFOPK4182_00249</name>
</gene>
<name>A0A6J6AL40_9ZZZZ</name>
<feature type="region of interest" description="Disordered" evidence="1">
    <location>
        <begin position="157"/>
        <end position="181"/>
    </location>
</feature>
<proteinExistence type="predicted"/>
<evidence type="ECO:0000313" key="2">
    <source>
        <dbReference type="EMBL" id="CAB4370777.1"/>
    </source>
</evidence>
<protein>
    <submittedName>
        <fullName evidence="2">Unannotated protein</fullName>
    </submittedName>
</protein>
<dbReference type="AlphaFoldDB" id="A0A6J6AL40"/>
<feature type="compositionally biased region" description="Basic and acidic residues" evidence="1">
    <location>
        <begin position="170"/>
        <end position="181"/>
    </location>
</feature>
<sequence>MWQYTSCGIASKYGVPSSRLDLNVFKGTPDDFAALRRGTWAPQPADLMPVGEPSLMSIRSAIFSNSNKPLVVDVDVIRPSLEPVVTGSVKFVQDPANPMMVSLKQSALRATSGSWTLSVKGIPAGTWNGQIVYYDKSDTHATSSQPITFTIEQALTTPTPKPTVNPTKKPVTDGCKRQIKN</sequence>
<dbReference type="EMBL" id="CAEUNI010000014">
    <property type="protein sequence ID" value="CAB4370777.1"/>
    <property type="molecule type" value="Genomic_DNA"/>
</dbReference>